<dbReference type="EMBL" id="SDMK01000004">
    <property type="protein sequence ID" value="RXS93686.1"/>
    <property type="molecule type" value="Genomic_DNA"/>
</dbReference>
<dbReference type="Proteomes" id="UP000290253">
    <property type="component" value="Unassembled WGS sequence"/>
</dbReference>
<dbReference type="Pfam" id="PF12728">
    <property type="entry name" value="HTH_17"/>
    <property type="match status" value="1"/>
</dbReference>
<dbReference type="SUPFAM" id="SSF46955">
    <property type="entry name" value="Putative DNA-binding domain"/>
    <property type="match status" value="1"/>
</dbReference>
<proteinExistence type="predicted"/>
<dbReference type="InterPro" id="IPR010093">
    <property type="entry name" value="SinI_DNA-bd"/>
</dbReference>
<organism evidence="2 3">
    <name type="scientific">Silvibacterium dinghuense</name>
    <dbReference type="NCBI Taxonomy" id="1560006"/>
    <lineage>
        <taxon>Bacteria</taxon>
        <taxon>Pseudomonadati</taxon>
        <taxon>Acidobacteriota</taxon>
        <taxon>Terriglobia</taxon>
        <taxon>Terriglobales</taxon>
        <taxon>Acidobacteriaceae</taxon>
        <taxon>Silvibacterium</taxon>
    </lineage>
</organism>
<name>A0A4Q1S9E5_9BACT</name>
<protein>
    <submittedName>
        <fullName evidence="2">DNA-binding protein</fullName>
    </submittedName>
</protein>
<dbReference type="AlphaFoldDB" id="A0A4Q1S9E5"/>
<dbReference type="NCBIfam" id="TIGR01764">
    <property type="entry name" value="excise"/>
    <property type="match status" value="1"/>
</dbReference>
<keyword evidence="2" id="KW-0238">DNA-binding</keyword>
<feature type="domain" description="Helix-turn-helix" evidence="1">
    <location>
        <begin position="8"/>
        <end position="55"/>
    </location>
</feature>
<dbReference type="GO" id="GO:0003677">
    <property type="term" value="F:DNA binding"/>
    <property type="evidence" value="ECO:0007669"/>
    <property type="project" value="UniProtKB-KW"/>
</dbReference>
<keyword evidence="3" id="KW-1185">Reference proteome</keyword>
<evidence type="ECO:0000313" key="2">
    <source>
        <dbReference type="EMBL" id="RXS93686.1"/>
    </source>
</evidence>
<evidence type="ECO:0000313" key="3">
    <source>
        <dbReference type="Proteomes" id="UP000290253"/>
    </source>
</evidence>
<dbReference type="InterPro" id="IPR009061">
    <property type="entry name" value="DNA-bd_dom_put_sf"/>
</dbReference>
<reference evidence="2 3" key="1">
    <citation type="journal article" date="2016" name="Int. J. Syst. Evol. Microbiol.">
        <title>Acidipila dinghuensis sp. nov., an acidobacterium isolated from forest soil.</title>
        <authorList>
            <person name="Jiang Y.W."/>
            <person name="Wang J."/>
            <person name="Chen M.H."/>
            <person name="Lv Y.Y."/>
            <person name="Qiu L.H."/>
        </authorList>
    </citation>
    <scope>NUCLEOTIDE SEQUENCE [LARGE SCALE GENOMIC DNA]</scope>
    <source>
        <strain evidence="2 3">DHOF10</strain>
    </source>
</reference>
<dbReference type="InterPro" id="IPR041657">
    <property type="entry name" value="HTH_17"/>
</dbReference>
<dbReference type="OrthoDB" id="4870800at2"/>
<evidence type="ECO:0000259" key="1">
    <source>
        <dbReference type="Pfam" id="PF12728"/>
    </source>
</evidence>
<sequence length="65" mass="7404">MAHHEELLAVEQAAVRLAIKPKTLRNWIGERRISVYRVGRCVRVAASEIERVLEEGFVPAHRDVA</sequence>
<dbReference type="RefSeq" id="WP_129209455.1">
    <property type="nucleotide sequence ID" value="NZ_BMGU01000002.1"/>
</dbReference>
<gene>
    <name evidence="2" type="ORF">ESZ00_16615</name>
</gene>
<comment type="caution">
    <text evidence="2">The sequence shown here is derived from an EMBL/GenBank/DDBJ whole genome shotgun (WGS) entry which is preliminary data.</text>
</comment>
<accession>A0A4Q1S9E5</accession>